<proteinExistence type="predicted"/>
<dbReference type="PROSITE" id="PS50887">
    <property type="entry name" value="GGDEF"/>
    <property type="match status" value="1"/>
</dbReference>
<dbReference type="Gene3D" id="3.30.70.270">
    <property type="match status" value="1"/>
</dbReference>
<dbReference type="PANTHER" id="PTHR44757">
    <property type="entry name" value="DIGUANYLATE CYCLASE DGCP"/>
    <property type="match status" value="1"/>
</dbReference>
<dbReference type="NCBIfam" id="TIGR00254">
    <property type="entry name" value="GGDEF"/>
    <property type="match status" value="1"/>
</dbReference>
<dbReference type="Proteomes" id="UP000186406">
    <property type="component" value="Unassembled WGS sequence"/>
</dbReference>
<organism evidence="3 4">
    <name type="scientific">Pseudoxanthobacter soli DSM 19599</name>
    <dbReference type="NCBI Taxonomy" id="1123029"/>
    <lineage>
        <taxon>Bacteria</taxon>
        <taxon>Pseudomonadati</taxon>
        <taxon>Pseudomonadota</taxon>
        <taxon>Alphaproteobacteria</taxon>
        <taxon>Hyphomicrobiales</taxon>
        <taxon>Segnochrobactraceae</taxon>
        <taxon>Pseudoxanthobacter</taxon>
    </lineage>
</organism>
<sequence>MLARLVADMLDVDFVLVCLSDGAHHEPVAAYGLEDMEAAASASSDLIGRLLNACGPLAIEDAATPVAGGASGTDIELRGFIGGAEAFDGNALKVVLWAATRESRRFSSWTVERMREFVHLAGRIAGRGAAASSGTADLALDRLTGLPERHRLVAVLMEEIERARASATRVGLMIANLDYFKEFNAVHGQGLGDRVLRTVAARMTAAVGHRGVVARMAGDEFGVVLTEVVTADEMMALADDLIAVTHSATGREGVSTAVSIGVAVFPDDAVDCASMFAAADGALIRAKEAGRGIALRHDAGHGITGAGMIVREAMRQALDRDEIVAYYQPQVALNPLRIVGFEALVRWERQGFDTVLPGEFQAALTDGILARAISDRILDQVTSDIQAWTREGLDFGSVSVNAAAVELRRDRYDLRIADLLKRKSIDPGRLHVEITETALIGPDGAELRDLISRLALLGIEVSLDDFGTGYASLTHLRKLAVSEIKIDRTFIRDLVGSPADAAIVKALIDLGRHLGMRVVAEGVESVETHRFLVKLGCEYGQGYLFGRPQPAERTLQILRDRHARGEKTGW</sequence>
<accession>A0A1M7ZQJ3</accession>
<dbReference type="AlphaFoldDB" id="A0A1M7ZQJ3"/>
<dbReference type="InterPro" id="IPR052155">
    <property type="entry name" value="Biofilm_reg_signaling"/>
</dbReference>
<dbReference type="InterPro" id="IPR000160">
    <property type="entry name" value="GGDEF_dom"/>
</dbReference>
<feature type="domain" description="EAL" evidence="1">
    <location>
        <begin position="307"/>
        <end position="562"/>
    </location>
</feature>
<feature type="domain" description="GGDEF" evidence="2">
    <location>
        <begin position="168"/>
        <end position="299"/>
    </location>
</feature>
<dbReference type="Pfam" id="PF00563">
    <property type="entry name" value="EAL"/>
    <property type="match status" value="1"/>
</dbReference>
<dbReference type="InterPro" id="IPR043128">
    <property type="entry name" value="Rev_trsase/Diguanyl_cyclase"/>
</dbReference>
<dbReference type="Gene3D" id="3.20.20.450">
    <property type="entry name" value="EAL domain"/>
    <property type="match status" value="1"/>
</dbReference>
<dbReference type="SUPFAM" id="SSF55073">
    <property type="entry name" value="Nucleotide cyclase"/>
    <property type="match status" value="1"/>
</dbReference>
<evidence type="ECO:0000313" key="4">
    <source>
        <dbReference type="Proteomes" id="UP000186406"/>
    </source>
</evidence>
<dbReference type="Pfam" id="PF00990">
    <property type="entry name" value="GGDEF"/>
    <property type="match status" value="1"/>
</dbReference>
<dbReference type="InterPro" id="IPR029787">
    <property type="entry name" value="Nucleotide_cyclase"/>
</dbReference>
<dbReference type="CDD" id="cd01949">
    <property type="entry name" value="GGDEF"/>
    <property type="match status" value="1"/>
</dbReference>
<dbReference type="InterPro" id="IPR035919">
    <property type="entry name" value="EAL_sf"/>
</dbReference>
<evidence type="ECO:0000313" key="3">
    <source>
        <dbReference type="EMBL" id="SHO67137.1"/>
    </source>
</evidence>
<keyword evidence="4" id="KW-1185">Reference proteome</keyword>
<evidence type="ECO:0000259" key="1">
    <source>
        <dbReference type="PROSITE" id="PS50883"/>
    </source>
</evidence>
<dbReference type="EMBL" id="FRXO01000010">
    <property type="protein sequence ID" value="SHO67137.1"/>
    <property type="molecule type" value="Genomic_DNA"/>
</dbReference>
<gene>
    <name evidence="3" type="ORF">SAMN02745172_03803</name>
</gene>
<dbReference type="InterPro" id="IPR001633">
    <property type="entry name" value="EAL_dom"/>
</dbReference>
<reference evidence="3 4" key="1">
    <citation type="submission" date="2016-12" db="EMBL/GenBank/DDBJ databases">
        <authorList>
            <person name="Song W.-J."/>
            <person name="Kurnit D.M."/>
        </authorList>
    </citation>
    <scope>NUCLEOTIDE SEQUENCE [LARGE SCALE GENOMIC DNA]</scope>
    <source>
        <strain evidence="3 4">DSM 19599</strain>
    </source>
</reference>
<dbReference type="STRING" id="1123029.SAMN02745172_03803"/>
<protein>
    <submittedName>
        <fullName evidence="3">Diguanylate cyclase (GGDEF) domain-containing protein</fullName>
    </submittedName>
</protein>
<dbReference type="SMART" id="SM00052">
    <property type="entry name" value="EAL"/>
    <property type="match status" value="1"/>
</dbReference>
<dbReference type="SUPFAM" id="SSF141868">
    <property type="entry name" value="EAL domain-like"/>
    <property type="match status" value="1"/>
</dbReference>
<dbReference type="SMART" id="SM00267">
    <property type="entry name" value="GGDEF"/>
    <property type="match status" value="1"/>
</dbReference>
<dbReference type="CDD" id="cd01948">
    <property type="entry name" value="EAL"/>
    <property type="match status" value="1"/>
</dbReference>
<evidence type="ECO:0000259" key="2">
    <source>
        <dbReference type="PROSITE" id="PS50887"/>
    </source>
</evidence>
<name>A0A1M7ZQJ3_9HYPH</name>
<dbReference type="PROSITE" id="PS50883">
    <property type="entry name" value="EAL"/>
    <property type="match status" value="1"/>
</dbReference>
<dbReference type="PANTHER" id="PTHR44757:SF2">
    <property type="entry name" value="BIOFILM ARCHITECTURE MAINTENANCE PROTEIN MBAA"/>
    <property type="match status" value="1"/>
</dbReference>